<dbReference type="EMBL" id="AP018248">
    <property type="protein sequence ID" value="BAY96820.1"/>
    <property type="molecule type" value="Genomic_DNA"/>
</dbReference>
<dbReference type="KEGG" id="ttq:NIES37_07570"/>
<proteinExistence type="predicted"/>
<reference evidence="1 2" key="1">
    <citation type="submission" date="2017-06" db="EMBL/GenBank/DDBJ databases">
        <title>Genome sequencing of cyanobaciteial culture collection at National Institute for Environmental Studies (NIES).</title>
        <authorList>
            <person name="Hirose Y."/>
            <person name="Shimura Y."/>
            <person name="Fujisawa T."/>
            <person name="Nakamura Y."/>
            <person name="Kawachi M."/>
        </authorList>
    </citation>
    <scope>NUCLEOTIDE SEQUENCE [LARGE SCALE GENOMIC DNA]</scope>
    <source>
        <strain evidence="1 2">NIES-37</strain>
    </source>
</reference>
<keyword evidence="2" id="KW-1185">Reference proteome</keyword>
<evidence type="ECO:0000313" key="1">
    <source>
        <dbReference type="EMBL" id="BAY96820.1"/>
    </source>
</evidence>
<organism evidence="1 2">
    <name type="scientific">Tolypothrix tenuis PCC 7101</name>
    <dbReference type="NCBI Taxonomy" id="231146"/>
    <lineage>
        <taxon>Bacteria</taxon>
        <taxon>Bacillati</taxon>
        <taxon>Cyanobacteriota</taxon>
        <taxon>Cyanophyceae</taxon>
        <taxon>Nostocales</taxon>
        <taxon>Tolypothrichaceae</taxon>
        <taxon>Tolypothrix</taxon>
    </lineage>
</organism>
<dbReference type="Proteomes" id="UP000218785">
    <property type="component" value="Chromosome"/>
</dbReference>
<accession>A0A1Z4MTL8</accession>
<name>A0A1Z4MTL8_9CYAN</name>
<gene>
    <name evidence="1" type="ORF">NIES37_07570</name>
</gene>
<evidence type="ECO:0000313" key="2">
    <source>
        <dbReference type="Proteomes" id="UP000218785"/>
    </source>
</evidence>
<sequence>MALVLDKVFPFGRSMDEYVKMFNLTNADLNKKIGVA</sequence>
<protein>
    <submittedName>
        <fullName evidence="1">Uncharacterized protein</fullName>
    </submittedName>
</protein>
<dbReference type="AlphaFoldDB" id="A0A1Z4MTL8"/>